<name>A0ABT9P4T0_9ACTN</name>
<keyword evidence="1" id="KW-0472">Membrane</keyword>
<organism evidence="3 4">
    <name type="scientific">Kineosporia succinea</name>
    <dbReference type="NCBI Taxonomy" id="84632"/>
    <lineage>
        <taxon>Bacteria</taxon>
        <taxon>Bacillati</taxon>
        <taxon>Actinomycetota</taxon>
        <taxon>Actinomycetes</taxon>
        <taxon>Kineosporiales</taxon>
        <taxon>Kineosporiaceae</taxon>
        <taxon>Kineosporia</taxon>
    </lineage>
</organism>
<dbReference type="Proteomes" id="UP001235712">
    <property type="component" value="Unassembled WGS sequence"/>
</dbReference>
<feature type="transmembrane region" description="Helical" evidence="1">
    <location>
        <begin position="12"/>
        <end position="34"/>
    </location>
</feature>
<proteinExistence type="predicted"/>
<dbReference type="RefSeq" id="WP_307244069.1">
    <property type="nucleotide sequence ID" value="NZ_JAUSQZ010000001.1"/>
</dbReference>
<dbReference type="InterPro" id="IPR028087">
    <property type="entry name" value="Tad_N"/>
</dbReference>
<evidence type="ECO:0000313" key="4">
    <source>
        <dbReference type="Proteomes" id="UP001235712"/>
    </source>
</evidence>
<evidence type="ECO:0000256" key="1">
    <source>
        <dbReference type="SAM" id="Phobius"/>
    </source>
</evidence>
<comment type="caution">
    <text evidence="3">The sequence shown here is derived from an EMBL/GenBank/DDBJ whole genome shotgun (WGS) entry which is preliminary data.</text>
</comment>
<keyword evidence="1" id="KW-0812">Transmembrane</keyword>
<dbReference type="EMBL" id="JAUSQZ010000001">
    <property type="protein sequence ID" value="MDP9827694.1"/>
    <property type="molecule type" value="Genomic_DNA"/>
</dbReference>
<keyword evidence="4" id="KW-1185">Reference proteome</keyword>
<protein>
    <submittedName>
        <fullName evidence="3">Flp pilus assembly protein TadG</fullName>
    </submittedName>
</protein>
<gene>
    <name evidence="3" type="ORF">J2S57_003443</name>
</gene>
<feature type="domain" description="Putative Flp pilus-assembly TadG-like N-terminal" evidence="2">
    <location>
        <begin position="13"/>
        <end position="59"/>
    </location>
</feature>
<evidence type="ECO:0000313" key="3">
    <source>
        <dbReference type="EMBL" id="MDP9827694.1"/>
    </source>
</evidence>
<keyword evidence="1" id="KW-1133">Transmembrane helix</keyword>
<sequence>MKHRNCRQHDDSGQATVFVVAFAVVLLVLAGLVVDGGLAINARQRVTDDVEQAARAGAREIQVDILRANGTVLIDPEAARTAAAKFLSTRDYPASGVSITADTQHVAVQATIEQKTALLSLIYFNSFTVTAEGQARPAVGITGEGLP</sequence>
<reference evidence="3 4" key="1">
    <citation type="submission" date="2023-07" db="EMBL/GenBank/DDBJ databases">
        <title>Sequencing the genomes of 1000 actinobacteria strains.</title>
        <authorList>
            <person name="Klenk H.-P."/>
        </authorList>
    </citation>
    <scope>NUCLEOTIDE SEQUENCE [LARGE SCALE GENOMIC DNA]</scope>
    <source>
        <strain evidence="3 4">DSM 44388</strain>
    </source>
</reference>
<accession>A0ABT9P4T0</accession>
<evidence type="ECO:0000259" key="2">
    <source>
        <dbReference type="Pfam" id="PF13400"/>
    </source>
</evidence>
<dbReference type="Pfam" id="PF13400">
    <property type="entry name" value="Tad"/>
    <property type="match status" value="1"/>
</dbReference>